<dbReference type="InterPro" id="IPR002363">
    <property type="entry name" value="Ribosomal_uL10_CS_bac"/>
</dbReference>
<evidence type="ECO:0000313" key="7">
    <source>
        <dbReference type="Proteomes" id="UP000824128"/>
    </source>
</evidence>
<dbReference type="PANTHER" id="PTHR11560">
    <property type="entry name" value="39S RIBOSOMAL PROTEIN L10, MITOCHONDRIAL"/>
    <property type="match status" value="1"/>
</dbReference>
<name>A0A9D1N362_9FIRM</name>
<dbReference type="InterPro" id="IPR043141">
    <property type="entry name" value="Ribosomal_uL10-like_sf"/>
</dbReference>
<dbReference type="GO" id="GO:0003735">
    <property type="term" value="F:structural constituent of ribosome"/>
    <property type="evidence" value="ECO:0007669"/>
    <property type="project" value="InterPro"/>
</dbReference>
<accession>A0A9D1N362</accession>
<dbReference type="Gene3D" id="3.30.70.1730">
    <property type="match status" value="1"/>
</dbReference>
<keyword evidence="2 5" id="KW-0689">Ribosomal protein</keyword>
<dbReference type="InterPro" id="IPR022973">
    <property type="entry name" value="Ribosomal_uL10_bac"/>
</dbReference>
<reference evidence="6" key="2">
    <citation type="journal article" date="2021" name="PeerJ">
        <title>Extensive microbial diversity within the chicken gut microbiome revealed by metagenomics and culture.</title>
        <authorList>
            <person name="Gilroy R."/>
            <person name="Ravi A."/>
            <person name="Getino M."/>
            <person name="Pursley I."/>
            <person name="Horton D.L."/>
            <person name="Alikhan N.F."/>
            <person name="Baker D."/>
            <person name="Gharbi K."/>
            <person name="Hall N."/>
            <person name="Watson M."/>
            <person name="Adriaenssens E.M."/>
            <person name="Foster-Nyarko E."/>
            <person name="Jarju S."/>
            <person name="Secka A."/>
            <person name="Antonio M."/>
            <person name="Oren A."/>
            <person name="Chaudhuri R.R."/>
            <person name="La Ragione R."/>
            <person name="Hildebrand F."/>
            <person name="Pallen M.J."/>
        </authorList>
    </citation>
    <scope>NUCLEOTIDE SEQUENCE</scope>
    <source>
        <strain evidence="6">ChiGjej2B2-16831</strain>
    </source>
</reference>
<dbReference type="HAMAP" id="MF_00362">
    <property type="entry name" value="Ribosomal_uL10"/>
    <property type="match status" value="1"/>
</dbReference>
<dbReference type="Gene3D" id="6.10.250.290">
    <property type="match status" value="1"/>
</dbReference>
<comment type="caution">
    <text evidence="6">The sequence shown here is derived from an EMBL/GenBank/DDBJ whole genome shotgun (WGS) entry which is preliminary data.</text>
</comment>
<dbReference type="AlphaFoldDB" id="A0A9D1N362"/>
<dbReference type="GO" id="GO:0006412">
    <property type="term" value="P:translation"/>
    <property type="evidence" value="ECO:0007669"/>
    <property type="project" value="UniProtKB-UniRule"/>
</dbReference>
<dbReference type="SUPFAM" id="SSF160369">
    <property type="entry name" value="Ribosomal protein L10-like"/>
    <property type="match status" value="1"/>
</dbReference>
<keyword evidence="3 5" id="KW-0687">Ribonucleoprotein</keyword>
<keyword evidence="5" id="KW-0699">rRNA-binding</keyword>
<comment type="similarity">
    <text evidence="1 5">Belongs to the universal ribosomal protein uL10 family.</text>
</comment>
<evidence type="ECO:0000256" key="1">
    <source>
        <dbReference type="ARBA" id="ARBA00008889"/>
    </source>
</evidence>
<comment type="function">
    <text evidence="5">Forms part of the ribosomal stalk, playing a central role in the interaction of the ribosome with GTP-bound translation factors.</text>
</comment>
<reference evidence="6" key="1">
    <citation type="submission" date="2020-10" db="EMBL/GenBank/DDBJ databases">
        <authorList>
            <person name="Gilroy R."/>
        </authorList>
    </citation>
    <scope>NUCLEOTIDE SEQUENCE</scope>
    <source>
        <strain evidence="6">ChiGjej2B2-16831</strain>
    </source>
</reference>
<dbReference type="NCBIfam" id="NF000955">
    <property type="entry name" value="PRK00099.1-1"/>
    <property type="match status" value="1"/>
</dbReference>
<dbReference type="EMBL" id="DVNZ01000114">
    <property type="protein sequence ID" value="HIU94215.1"/>
    <property type="molecule type" value="Genomic_DNA"/>
</dbReference>
<dbReference type="Proteomes" id="UP000824128">
    <property type="component" value="Unassembled WGS sequence"/>
</dbReference>
<sequence length="175" mass="18593">MANQKNIEMKAAQVSEVQDKIQRASSVVAFDYRGLTVEEVTQLRNEMRKAGVEYVVLKNHIVGRACDAAGVDPAFHEVLHGPSAFAFGYDDAVTPAKLLKEFVKKVKKCEIKGGIVEGAVTGAKELDAIADLPSRDVLIARLLGSMMSPISGLAIVLDQIAKKMGGDAPAAAAAE</sequence>
<dbReference type="InterPro" id="IPR047865">
    <property type="entry name" value="Ribosomal_uL10_bac_type"/>
</dbReference>
<evidence type="ECO:0000256" key="5">
    <source>
        <dbReference type="HAMAP-Rule" id="MF_00362"/>
    </source>
</evidence>
<evidence type="ECO:0000313" key="6">
    <source>
        <dbReference type="EMBL" id="HIU94215.1"/>
    </source>
</evidence>
<comment type="subunit">
    <text evidence="5">Part of the ribosomal stalk of the 50S ribosomal subunit. The N-terminus interacts with L11 and the large rRNA to form the base of the stalk. The C-terminus forms an elongated spine to which L12 dimers bind in a sequential fashion forming a multimeric L10(L12)X complex.</text>
</comment>
<evidence type="ECO:0000256" key="4">
    <source>
        <dbReference type="ARBA" id="ARBA00035202"/>
    </source>
</evidence>
<protein>
    <recommendedName>
        <fullName evidence="4 5">Large ribosomal subunit protein uL10</fullName>
    </recommendedName>
</protein>
<dbReference type="Pfam" id="PF00466">
    <property type="entry name" value="Ribosomal_L10"/>
    <property type="match status" value="1"/>
</dbReference>
<dbReference type="PROSITE" id="PS01109">
    <property type="entry name" value="RIBOSOMAL_L10"/>
    <property type="match status" value="1"/>
</dbReference>
<dbReference type="GO" id="GO:0070180">
    <property type="term" value="F:large ribosomal subunit rRNA binding"/>
    <property type="evidence" value="ECO:0007669"/>
    <property type="project" value="UniProtKB-UniRule"/>
</dbReference>
<evidence type="ECO:0000256" key="2">
    <source>
        <dbReference type="ARBA" id="ARBA00022980"/>
    </source>
</evidence>
<organism evidence="6 7">
    <name type="scientific">Candidatus Aphodomorpha intestinavium</name>
    <dbReference type="NCBI Taxonomy" id="2840672"/>
    <lineage>
        <taxon>Bacteria</taxon>
        <taxon>Bacillati</taxon>
        <taxon>Bacillota</taxon>
        <taxon>Clostridia</taxon>
        <taxon>Eubacteriales</taxon>
        <taxon>Candidatus Aphodomorpha</taxon>
    </lineage>
</organism>
<dbReference type="GO" id="GO:0015934">
    <property type="term" value="C:large ribosomal subunit"/>
    <property type="evidence" value="ECO:0007669"/>
    <property type="project" value="InterPro"/>
</dbReference>
<keyword evidence="5" id="KW-0694">RNA-binding</keyword>
<evidence type="ECO:0000256" key="3">
    <source>
        <dbReference type="ARBA" id="ARBA00023274"/>
    </source>
</evidence>
<proteinExistence type="inferred from homology"/>
<dbReference type="CDD" id="cd05797">
    <property type="entry name" value="Ribosomal_L10"/>
    <property type="match status" value="1"/>
</dbReference>
<gene>
    <name evidence="5" type="primary">rplJ</name>
    <name evidence="6" type="ORF">IAD24_03565</name>
</gene>
<dbReference type="InterPro" id="IPR001790">
    <property type="entry name" value="Ribosomal_uL10"/>
</dbReference>